<organism evidence="2 3">
    <name type="scientific">Dactylonectria estremocensis</name>
    <dbReference type="NCBI Taxonomy" id="1079267"/>
    <lineage>
        <taxon>Eukaryota</taxon>
        <taxon>Fungi</taxon>
        <taxon>Dikarya</taxon>
        <taxon>Ascomycota</taxon>
        <taxon>Pezizomycotina</taxon>
        <taxon>Sordariomycetes</taxon>
        <taxon>Hypocreomycetidae</taxon>
        <taxon>Hypocreales</taxon>
        <taxon>Nectriaceae</taxon>
        <taxon>Dactylonectria</taxon>
    </lineage>
</organism>
<evidence type="ECO:0000256" key="1">
    <source>
        <dbReference type="SAM" id="SignalP"/>
    </source>
</evidence>
<evidence type="ECO:0000313" key="2">
    <source>
        <dbReference type="EMBL" id="KAH7147135.1"/>
    </source>
</evidence>
<dbReference type="EMBL" id="JAGMUU010000008">
    <property type="protein sequence ID" value="KAH7147135.1"/>
    <property type="molecule type" value="Genomic_DNA"/>
</dbReference>
<reference evidence="2" key="1">
    <citation type="journal article" date="2021" name="Nat. Commun.">
        <title>Genetic determinants of endophytism in the Arabidopsis root mycobiome.</title>
        <authorList>
            <person name="Mesny F."/>
            <person name="Miyauchi S."/>
            <person name="Thiergart T."/>
            <person name="Pickel B."/>
            <person name="Atanasova L."/>
            <person name="Karlsson M."/>
            <person name="Huettel B."/>
            <person name="Barry K.W."/>
            <person name="Haridas S."/>
            <person name="Chen C."/>
            <person name="Bauer D."/>
            <person name="Andreopoulos W."/>
            <person name="Pangilinan J."/>
            <person name="LaButti K."/>
            <person name="Riley R."/>
            <person name="Lipzen A."/>
            <person name="Clum A."/>
            <person name="Drula E."/>
            <person name="Henrissat B."/>
            <person name="Kohler A."/>
            <person name="Grigoriev I.V."/>
            <person name="Martin F.M."/>
            <person name="Hacquard S."/>
        </authorList>
    </citation>
    <scope>NUCLEOTIDE SEQUENCE</scope>
    <source>
        <strain evidence="2">MPI-CAGE-AT-0021</strain>
    </source>
</reference>
<evidence type="ECO:0000313" key="3">
    <source>
        <dbReference type="Proteomes" id="UP000717696"/>
    </source>
</evidence>
<proteinExistence type="predicted"/>
<dbReference type="Proteomes" id="UP000717696">
    <property type="component" value="Unassembled WGS sequence"/>
</dbReference>
<feature type="chain" id="PRO_5040470928" description="Secreted protein" evidence="1">
    <location>
        <begin position="32"/>
        <end position="76"/>
    </location>
</feature>
<dbReference type="AlphaFoldDB" id="A0A9P9J796"/>
<feature type="signal peptide" evidence="1">
    <location>
        <begin position="1"/>
        <end position="31"/>
    </location>
</feature>
<accession>A0A9P9J796</accession>
<name>A0A9P9J796_9HYPO</name>
<sequence>MSSSTMASWHLRHLLKRSALVLICLSNNTEACLKRRLFPLGFMLKTKWLGRFVSCYKSMTNHLHHALGRNMNNDCR</sequence>
<evidence type="ECO:0008006" key="4">
    <source>
        <dbReference type="Google" id="ProtNLM"/>
    </source>
</evidence>
<protein>
    <recommendedName>
        <fullName evidence="4">Secreted protein</fullName>
    </recommendedName>
</protein>
<comment type="caution">
    <text evidence="2">The sequence shown here is derived from an EMBL/GenBank/DDBJ whole genome shotgun (WGS) entry which is preliminary data.</text>
</comment>
<keyword evidence="3" id="KW-1185">Reference proteome</keyword>
<gene>
    <name evidence="2" type="ORF">B0J13DRAFT_553347</name>
</gene>
<keyword evidence="1" id="KW-0732">Signal</keyword>